<dbReference type="Pfam" id="PF12728">
    <property type="entry name" value="HTH_17"/>
    <property type="match status" value="1"/>
</dbReference>
<reference evidence="2" key="1">
    <citation type="submission" date="2022-02" db="EMBL/GenBank/DDBJ databases">
        <title>Paenibacillus sp. MBLB1832 Whole Genome Shotgun Sequencing.</title>
        <authorList>
            <person name="Hwang C.Y."/>
            <person name="Cho E.-S."/>
            <person name="Seo M.-J."/>
        </authorList>
    </citation>
    <scope>NUCLEOTIDE SEQUENCE</scope>
    <source>
        <strain evidence="2">MBLB1832</strain>
    </source>
</reference>
<dbReference type="EMBL" id="CP130319">
    <property type="protein sequence ID" value="WNR45100.1"/>
    <property type="molecule type" value="Genomic_DNA"/>
</dbReference>
<dbReference type="SUPFAM" id="SSF46955">
    <property type="entry name" value="Putative DNA-binding domain"/>
    <property type="match status" value="1"/>
</dbReference>
<dbReference type="RefSeq" id="WP_314801563.1">
    <property type="nucleotide sequence ID" value="NZ_CP130319.1"/>
</dbReference>
<evidence type="ECO:0000313" key="3">
    <source>
        <dbReference type="Proteomes" id="UP001304650"/>
    </source>
</evidence>
<evidence type="ECO:0000259" key="1">
    <source>
        <dbReference type="Pfam" id="PF12728"/>
    </source>
</evidence>
<dbReference type="GO" id="GO:0003677">
    <property type="term" value="F:DNA binding"/>
    <property type="evidence" value="ECO:0007669"/>
    <property type="project" value="InterPro"/>
</dbReference>
<dbReference type="AlphaFoldDB" id="A0AA96LUX7"/>
<dbReference type="NCBIfam" id="TIGR01764">
    <property type="entry name" value="excise"/>
    <property type="match status" value="1"/>
</dbReference>
<dbReference type="InterPro" id="IPR041657">
    <property type="entry name" value="HTH_17"/>
</dbReference>
<protein>
    <submittedName>
        <fullName evidence="2">Helix-turn-helix domain-containing protein</fullName>
    </submittedName>
</protein>
<name>A0AA96LUX7_9BACL</name>
<feature type="domain" description="Helix-turn-helix" evidence="1">
    <location>
        <begin position="6"/>
        <end position="54"/>
    </location>
</feature>
<accession>A0AA96LUX7</accession>
<organism evidence="2 3">
    <name type="scientific">Paenibacillus roseopurpureus</name>
    <dbReference type="NCBI Taxonomy" id="2918901"/>
    <lineage>
        <taxon>Bacteria</taxon>
        <taxon>Bacillati</taxon>
        <taxon>Bacillota</taxon>
        <taxon>Bacilli</taxon>
        <taxon>Bacillales</taxon>
        <taxon>Paenibacillaceae</taxon>
        <taxon>Paenibacillus</taxon>
    </lineage>
</organism>
<keyword evidence="3" id="KW-1185">Reference proteome</keyword>
<dbReference type="InterPro" id="IPR010093">
    <property type="entry name" value="SinI_DNA-bd"/>
</dbReference>
<proteinExistence type="predicted"/>
<gene>
    <name evidence="2" type="ORF">MJB10_02820</name>
</gene>
<dbReference type="KEGG" id="proo:MJB10_02820"/>
<evidence type="ECO:0000313" key="2">
    <source>
        <dbReference type="EMBL" id="WNR45100.1"/>
    </source>
</evidence>
<sequence length="59" mass="7050">MQQKLVLSVNELAEYLGVSLDSVYAMVREKQIPHFRVRRRILFHHETIETWIRESVILA</sequence>
<dbReference type="InterPro" id="IPR009061">
    <property type="entry name" value="DNA-bd_dom_put_sf"/>
</dbReference>
<dbReference type="Proteomes" id="UP001304650">
    <property type="component" value="Chromosome"/>
</dbReference>